<sequence length="550" mass="64199">MSQITNPPKWLGTDKENVDLMNFFADRANQSNSLLNISKLCKEFHSERRSKFSEKSLNCRIRAFRLRIHELDDFSNETKVRMLFSMSAPVDSGFLIELKKDADVEYDDVNRITKYEKKGGLKLVRDASPIHVIHLIHTSPISLTLYKDRRNGTPQKSMASKFPLFLLPVIAWIQVLKLMTPFDIISLSQCSKRSKTICKSLRTQRKCKEKAVRFQLNFSTIRELQLEFNYYPNIQWVFPLLRRNEKSGVAVSRITDDVFVPNWMPTEEPAIISSENGTMAKKSLRLYTSKKFQWLNLKQFIHYLSDIFHVELTDLELHFQEYTRKENKKIIDLYCRGGNKKCVNRLNLVGKTVNTLEDDELISIILRRQETLKELKLDLKPSYLFLYLSDSCLFKIPDLLHIRKSEWMSCKRILSDCNSFAICMLDSIFTTKDLTKLMVDWSWGIDPKWSLAMIGCDFVDIDECFHHGELLGSDPKLVVQRSEETTVSSNGWTRRVKYSLERPNNVNGEFIVENNMFLYVRVGISMKLPLSAFITMTKTGDYSNLRTWRM</sequence>
<proteinExistence type="predicted"/>
<dbReference type="SMART" id="SM00583">
    <property type="entry name" value="SPK"/>
    <property type="match status" value="1"/>
</dbReference>
<dbReference type="PANTHER" id="PTHR21503">
    <property type="entry name" value="F-BOX-CONTAINING HYPOTHETICAL PROTEIN C.ELEGANS"/>
    <property type="match status" value="1"/>
</dbReference>
<evidence type="ECO:0000313" key="3">
    <source>
        <dbReference type="Proteomes" id="UP000008281"/>
    </source>
</evidence>
<dbReference type="HOGENOM" id="CLU_036540_0_0_1"/>
<dbReference type="EMBL" id="DS268451">
    <property type="protein sequence ID" value="EFP03918.1"/>
    <property type="molecule type" value="Genomic_DNA"/>
</dbReference>
<dbReference type="InParanoid" id="E3MJZ6"/>
<keyword evidence="3" id="KW-1185">Reference proteome</keyword>
<feature type="domain" description="SPK" evidence="1">
    <location>
        <begin position="16"/>
        <end position="125"/>
    </location>
</feature>
<dbReference type="AlphaFoldDB" id="E3MJZ6"/>
<dbReference type="Pfam" id="PF00646">
    <property type="entry name" value="F-box"/>
    <property type="match status" value="1"/>
</dbReference>
<dbReference type="Proteomes" id="UP000008281">
    <property type="component" value="Unassembled WGS sequence"/>
</dbReference>
<evidence type="ECO:0000259" key="1">
    <source>
        <dbReference type="SMART" id="SM00583"/>
    </source>
</evidence>
<dbReference type="Pfam" id="PF04435">
    <property type="entry name" value="SPK"/>
    <property type="match status" value="1"/>
</dbReference>
<protein>
    <recommendedName>
        <fullName evidence="1">SPK domain-containing protein</fullName>
    </recommendedName>
</protein>
<dbReference type="InterPro" id="IPR006570">
    <property type="entry name" value="SPK_dom"/>
</dbReference>
<name>E3MJZ6_CAERE</name>
<dbReference type="PANTHER" id="PTHR21503:SF31">
    <property type="entry name" value="F-BOX DOMAIN-CONTAINING PROTEIN"/>
    <property type="match status" value="1"/>
</dbReference>
<evidence type="ECO:0000313" key="2">
    <source>
        <dbReference type="EMBL" id="EFP03918.1"/>
    </source>
</evidence>
<dbReference type="InterPro" id="IPR001810">
    <property type="entry name" value="F-box_dom"/>
</dbReference>
<reference evidence="2" key="1">
    <citation type="submission" date="2007-07" db="EMBL/GenBank/DDBJ databases">
        <title>PCAP assembly of the Caenorhabditis remanei genome.</title>
        <authorList>
            <consortium name="The Caenorhabditis remanei Sequencing Consortium"/>
            <person name="Wilson R.K."/>
        </authorList>
    </citation>
    <scope>NUCLEOTIDE SEQUENCE [LARGE SCALE GENOMIC DNA]</scope>
    <source>
        <strain evidence="2">PB4641</strain>
    </source>
</reference>
<accession>E3MJZ6</accession>
<organism evidence="3">
    <name type="scientific">Caenorhabditis remanei</name>
    <name type="common">Caenorhabditis vulgaris</name>
    <dbReference type="NCBI Taxonomy" id="31234"/>
    <lineage>
        <taxon>Eukaryota</taxon>
        <taxon>Metazoa</taxon>
        <taxon>Ecdysozoa</taxon>
        <taxon>Nematoda</taxon>
        <taxon>Chromadorea</taxon>
        <taxon>Rhabditida</taxon>
        <taxon>Rhabditina</taxon>
        <taxon>Rhabditomorpha</taxon>
        <taxon>Rhabditoidea</taxon>
        <taxon>Rhabditidae</taxon>
        <taxon>Peloderinae</taxon>
        <taxon>Caenorhabditis</taxon>
    </lineage>
</organism>
<gene>
    <name evidence="2" type="ORF">CRE_28681</name>
</gene>